<protein>
    <submittedName>
        <fullName evidence="1">Uncharacterized protein</fullName>
    </submittedName>
</protein>
<dbReference type="EMBL" id="CADCUW010000602">
    <property type="protein sequence ID" value="CAA9451448.1"/>
    <property type="molecule type" value="Genomic_DNA"/>
</dbReference>
<evidence type="ECO:0000313" key="1">
    <source>
        <dbReference type="EMBL" id="CAA9451448.1"/>
    </source>
</evidence>
<gene>
    <name evidence="1" type="ORF">AVDCRST_MAG01-01-4605</name>
</gene>
<organism evidence="1">
    <name type="scientific">uncultured Rubrobacteraceae bacterium</name>
    <dbReference type="NCBI Taxonomy" id="349277"/>
    <lineage>
        <taxon>Bacteria</taxon>
        <taxon>Bacillati</taxon>
        <taxon>Actinomycetota</taxon>
        <taxon>Rubrobacteria</taxon>
        <taxon>Rubrobacterales</taxon>
        <taxon>Rubrobacteraceae</taxon>
        <taxon>environmental samples</taxon>
    </lineage>
</organism>
<dbReference type="AlphaFoldDB" id="A0A6J4QUZ5"/>
<name>A0A6J4QUZ5_9ACTN</name>
<accession>A0A6J4QUZ5</accession>
<proteinExistence type="predicted"/>
<feature type="non-terminal residue" evidence="1">
    <location>
        <position position="1"/>
    </location>
</feature>
<reference evidence="1" key="1">
    <citation type="submission" date="2020-02" db="EMBL/GenBank/DDBJ databases">
        <authorList>
            <person name="Meier V. D."/>
        </authorList>
    </citation>
    <scope>NUCLEOTIDE SEQUENCE</scope>
    <source>
        <strain evidence="1">AVDCRST_MAG01</strain>
    </source>
</reference>
<sequence length="35" mass="3990">FIGSGLTLGREQSAEQVSRFLRHWEERGFGLLALE</sequence>